<evidence type="ECO:0000256" key="1">
    <source>
        <dbReference type="HAMAP-Rule" id="MF_04161"/>
    </source>
</evidence>
<dbReference type="GO" id="GO:0039693">
    <property type="term" value="P:viral DNA genome replication"/>
    <property type="evidence" value="ECO:0007669"/>
    <property type="project" value="UniProtKB-UniRule"/>
</dbReference>
<keyword evidence="1" id="KW-1195">Viral transcription</keyword>
<dbReference type="OrthoDB" id="7567at10239"/>
<dbReference type="InterPro" id="IPR015200">
    <property type="entry name" value="Sliding_clamp_C"/>
</dbReference>
<dbReference type="InterPro" id="IPR046389">
    <property type="entry name" value="Sliding_clamp_T4"/>
</dbReference>
<feature type="domain" description="Sliding clamp C-terminal" evidence="2">
    <location>
        <begin position="126"/>
        <end position="239"/>
    </location>
</feature>
<comment type="subunit">
    <text evidence="1">Homotrimer. Interacts with the viral DNA polymerase; this interaction constitutes the polymerase holoenzyme. Interacts with the sliding-clamp-loader; this interaction allows the sliding-clamp-loader to open the sliding clamp. Interacts with the viral DNA ligase. Part of the replicase complex that includes the DNA polymerase, the polymerase clamp, the clamp loader complex, the single-stranded DNA binding protein, the primase, the helicase and the helicase assembly factor. Interacts with the viral RNA polymerase (RNAP). Part of the transcription activation complex containing host RNAP, the viral RNA polymerase sigma-like factor, the late transcription coactivator, and the sliding clamp.</text>
</comment>
<accession>A0A0C5AMX5</accession>
<comment type="function">
    <text evidence="1">Sliding clamp that encircles the genomic DNA and links the DNA polymerase to the template to control the processivity of DNA synthesis. Responsible for tethering the catalytic subunit of DNA polymerase to DNA during high-speed replication. Interaction with the sliding-clamp-loader opens the sliding clamp so that it can be loaded around the DNA template. During transcription, encircles the DNA and tethers host RNA polymerase (RNAP) to it.</text>
</comment>
<evidence type="ECO:0000259" key="2">
    <source>
        <dbReference type="Pfam" id="PF09116"/>
    </source>
</evidence>
<organism evidence="3 4">
    <name type="scientific">Cyanophage P-TIM40</name>
    <dbReference type="NCBI Taxonomy" id="1589733"/>
    <lineage>
        <taxon>Viruses</taxon>
        <taxon>Duplodnaviria</taxon>
        <taxon>Heunggongvirae</taxon>
        <taxon>Uroviricota</taxon>
        <taxon>Caudoviricetes</taxon>
        <taxon>Pantevenvirales</taxon>
        <taxon>Kyanoviridae</taxon>
        <taxon>Libanvirus</taxon>
        <taxon>Libanvirus ptim40</taxon>
    </lineage>
</organism>
<reference evidence="3 4" key="1">
    <citation type="submission" date="2014-11" db="EMBL/GenBank/DDBJ databases">
        <authorList>
            <person name="Fedida A."/>
            <person name="Lindell D."/>
        </authorList>
    </citation>
    <scope>NUCLEOTIDE SEQUENCE [LARGE SCALE GENOMIC DNA]</scope>
</reference>
<name>A0A0C5AMX5_9CAUD</name>
<comment type="similarity">
    <text evidence="1">Belongs to the Tevenvirinae sliding clamp family.</text>
</comment>
<proteinExistence type="inferred from homology"/>
<dbReference type="EMBL" id="KP211958">
    <property type="protein sequence ID" value="AJK27580.1"/>
    <property type="molecule type" value="Genomic_DNA"/>
</dbReference>
<keyword evidence="1" id="KW-0235">DNA replication</keyword>
<evidence type="ECO:0000313" key="3">
    <source>
        <dbReference type="EMBL" id="AJK27580.1"/>
    </source>
</evidence>
<sequence>MNEASEIRLSKKTIGLLKNFSEINKSIVIKASEKTLATMAVNKNILAFSSMAEDFPEDLPIYDLPLFVKTCSMFEQPHLVFLGKNKVYIADKATKGKATYVKSDPDIIVQPPKTYDPNLPEKVVNFELTMRNLKLLKEAAYNFGVTDFCVNSFQGNLSISVRDKKTDNSHVFSVPVDKVIWESDFWGAKPQHERNFCYCLKIENLKILDGTYHVCISDKNVINFNSLSESSLNYFIALEPDQD</sequence>
<evidence type="ECO:0000313" key="4">
    <source>
        <dbReference type="Proteomes" id="UP000032135"/>
    </source>
</evidence>
<dbReference type="SUPFAM" id="SSF55979">
    <property type="entry name" value="DNA clamp"/>
    <property type="match status" value="2"/>
</dbReference>
<dbReference type="Pfam" id="PF09116">
    <property type="entry name" value="gp45-slide_C"/>
    <property type="match status" value="1"/>
</dbReference>
<keyword evidence="1" id="KW-1194">Viral DNA replication</keyword>
<dbReference type="KEGG" id="vg:26516698"/>
<dbReference type="GO" id="GO:0030337">
    <property type="term" value="F:DNA polymerase processivity factor activity"/>
    <property type="evidence" value="ECO:0007669"/>
    <property type="project" value="UniProtKB-UniRule"/>
</dbReference>
<dbReference type="HAMAP" id="MF_04161">
    <property type="entry name" value="Sliding_clamp_T4"/>
    <property type="match status" value="1"/>
</dbReference>
<keyword evidence="4" id="KW-1185">Reference proteome</keyword>
<dbReference type="GeneID" id="26516698"/>
<dbReference type="RefSeq" id="YP_009188228.1">
    <property type="nucleotide sequence ID" value="NC_028663.1"/>
</dbReference>
<dbReference type="Gene3D" id="3.70.10.10">
    <property type="match status" value="1"/>
</dbReference>
<dbReference type="Proteomes" id="UP000032135">
    <property type="component" value="Segment"/>
</dbReference>
<dbReference type="GO" id="GO:0019083">
    <property type="term" value="P:viral transcription"/>
    <property type="evidence" value="ECO:0007669"/>
    <property type="project" value="UniProtKB-UniRule"/>
</dbReference>
<dbReference type="InterPro" id="IPR046938">
    <property type="entry name" value="DNA_clamp_sf"/>
</dbReference>
<gene>
    <name evidence="3" type="ORF">PTIM40_153</name>
</gene>
<protein>
    <recommendedName>
        <fullName evidence="1">Sliding clamp</fullName>
    </recommendedName>
    <alternativeName>
        <fullName evidence="1">DNA polymerase accessory protein Gp45</fullName>
    </alternativeName>
    <alternativeName>
        <fullName evidence="1">DNA polymerase clamp</fullName>
    </alternativeName>
</protein>
<dbReference type="GO" id="GO:0006260">
    <property type="term" value="P:DNA replication"/>
    <property type="evidence" value="ECO:0007669"/>
    <property type="project" value="UniProtKB-KW"/>
</dbReference>